<evidence type="ECO:0000256" key="1">
    <source>
        <dbReference type="ARBA" id="ARBA00009437"/>
    </source>
</evidence>
<protein>
    <submittedName>
        <fullName evidence="6">LysR family transcriptional regulator</fullName>
    </submittedName>
</protein>
<evidence type="ECO:0000256" key="4">
    <source>
        <dbReference type="ARBA" id="ARBA00023163"/>
    </source>
</evidence>
<dbReference type="PANTHER" id="PTHR30537:SF1">
    <property type="entry name" value="HTH-TYPE TRANSCRIPTIONAL REGULATOR PGRR"/>
    <property type="match status" value="1"/>
</dbReference>
<keyword evidence="7" id="KW-1185">Reference proteome</keyword>
<dbReference type="PANTHER" id="PTHR30537">
    <property type="entry name" value="HTH-TYPE TRANSCRIPTIONAL REGULATOR"/>
    <property type="match status" value="1"/>
</dbReference>
<dbReference type="EMBL" id="JAXCLA010000005">
    <property type="protein sequence ID" value="MDY0746008.1"/>
    <property type="molecule type" value="Genomic_DNA"/>
</dbReference>
<dbReference type="SUPFAM" id="SSF53850">
    <property type="entry name" value="Periplasmic binding protein-like II"/>
    <property type="match status" value="1"/>
</dbReference>
<dbReference type="InterPro" id="IPR058163">
    <property type="entry name" value="LysR-type_TF_proteobact-type"/>
</dbReference>
<name>A0ABU5DI75_9BURK</name>
<reference evidence="6 7" key="1">
    <citation type="submission" date="2023-11" db="EMBL/GenBank/DDBJ databases">
        <title>Paucibacter sp. nov., isolated from fresh soil in Korea.</title>
        <authorList>
            <person name="Le N.T.T."/>
        </authorList>
    </citation>
    <scope>NUCLEOTIDE SEQUENCE [LARGE SCALE GENOMIC DNA]</scope>
    <source>
        <strain evidence="6 7">R3-3</strain>
    </source>
</reference>
<keyword evidence="3" id="KW-0238">DNA-binding</keyword>
<organism evidence="6 7">
    <name type="scientific">Roseateles agri</name>
    <dbReference type="NCBI Taxonomy" id="3098619"/>
    <lineage>
        <taxon>Bacteria</taxon>
        <taxon>Pseudomonadati</taxon>
        <taxon>Pseudomonadota</taxon>
        <taxon>Betaproteobacteria</taxon>
        <taxon>Burkholderiales</taxon>
        <taxon>Sphaerotilaceae</taxon>
        <taxon>Roseateles</taxon>
    </lineage>
</organism>
<dbReference type="InterPro" id="IPR036388">
    <property type="entry name" value="WH-like_DNA-bd_sf"/>
</dbReference>
<comment type="similarity">
    <text evidence="1">Belongs to the LysR transcriptional regulatory family.</text>
</comment>
<dbReference type="PROSITE" id="PS50931">
    <property type="entry name" value="HTH_LYSR"/>
    <property type="match status" value="1"/>
</dbReference>
<dbReference type="Proteomes" id="UP001285263">
    <property type="component" value="Unassembled WGS sequence"/>
</dbReference>
<evidence type="ECO:0000256" key="2">
    <source>
        <dbReference type="ARBA" id="ARBA00023015"/>
    </source>
</evidence>
<evidence type="ECO:0000313" key="7">
    <source>
        <dbReference type="Proteomes" id="UP001285263"/>
    </source>
</evidence>
<dbReference type="RefSeq" id="WP_320423911.1">
    <property type="nucleotide sequence ID" value="NZ_JAXCLA010000005.1"/>
</dbReference>
<evidence type="ECO:0000313" key="6">
    <source>
        <dbReference type="EMBL" id="MDY0746008.1"/>
    </source>
</evidence>
<dbReference type="Gene3D" id="3.40.190.290">
    <property type="match status" value="1"/>
</dbReference>
<dbReference type="Pfam" id="PF00126">
    <property type="entry name" value="HTH_1"/>
    <property type="match status" value="1"/>
</dbReference>
<evidence type="ECO:0000256" key="3">
    <source>
        <dbReference type="ARBA" id="ARBA00023125"/>
    </source>
</evidence>
<dbReference type="CDD" id="cd08474">
    <property type="entry name" value="PBP2_CrgA_like_5"/>
    <property type="match status" value="1"/>
</dbReference>
<keyword evidence="2" id="KW-0805">Transcription regulation</keyword>
<evidence type="ECO:0000259" key="5">
    <source>
        <dbReference type="PROSITE" id="PS50931"/>
    </source>
</evidence>
<keyword evidence="4" id="KW-0804">Transcription</keyword>
<gene>
    <name evidence="6" type="ORF">SNE35_15915</name>
</gene>
<proteinExistence type="inferred from homology"/>
<dbReference type="InterPro" id="IPR036390">
    <property type="entry name" value="WH_DNA-bd_sf"/>
</dbReference>
<dbReference type="Pfam" id="PF03466">
    <property type="entry name" value="LysR_substrate"/>
    <property type="match status" value="1"/>
</dbReference>
<dbReference type="InterPro" id="IPR005119">
    <property type="entry name" value="LysR_subst-bd"/>
</dbReference>
<sequence length="308" mass="33222">MHRSGMTELEAVLAVARHGSFRAAAVELGMSTSALSQAVAGLEARIGVRLFNRTTRSVSLSEAGARFAAQVAPALLQIRDALDAAADLRARPSGTLRLNMHAGAARMIGPLLHEYLRRYPEMQLDVVTEGRLIDIVAAGFDAGVRLVEQVPRDMVAVPIGGPLSMAVVGTPACFALQEPPRTPAELSAHRCIRLRLPGGELYRWEFQKEGEALAIDVEGPLTLDDMPAMRAAARDGIGLAYLSEVFVRADIASGRLQRVLADWTPPFPGIALYYPSRRHAPAGLRAFVELVREMNEAPIPADVHSSHT</sequence>
<dbReference type="Gene3D" id="1.10.10.10">
    <property type="entry name" value="Winged helix-like DNA-binding domain superfamily/Winged helix DNA-binding domain"/>
    <property type="match status" value="1"/>
</dbReference>
<dbReference type="InterPro" id="IPR000847">
    <property type="entry name" value="LysR_HTH_N"/>
</dbReference>
<accession>A0ABU5DI75</accession>
<comment type="caution">
    <text evidence="6">The sequence shown here is derived from an EMBL/GenBank/DDBJ whole genome shotgun (WGS) entry which is preliminary data.</text>
</comment>
<feature type="domain" description="HTH lysR-type" evidence="5">
    <location>
        <begin position="6"/>
        <end position="61"/>
    </location>
</feature>
<dbReference type="SUPFAM" id="SSF46785">
    <property type="entry name" value="Winged helix' DNA-binding domain"/>
    <property type="match status" value="1"/>
</dbReference>